<feature type="domain" description="V-ATPase proteolipid subunit C-like" evidence="12">
    <location>
        <begin position="29"/>
        <end position="91"/>
    </location>
</feature>
<evidence type="ECO:0000313" key="14">
    <source>
        <dbReference type="Proteomes" id="UP000018735"/>
    </source>
</evidence>
<dbReference type="Proteomes" id="UP000018735">
    <property type="component" value="Chromosome"/>
</dbReference>
<evidence type="ECO:0000256" key="6">
    <source>
        <dbReference type="ARBA" id="ARBA00022781"/>
    </source>
</evidence>
<keyword evidence="9 11" id="KW-0446">Lipid-binding</keyword>
<name>A0A0F6CKH0_MYCGL</name>
<evidence type="ECO:0000256" key="8">
    <source>
        <dbReference type="ARBA" id="ARBA00023065"/>
    </source>
</evidence>
<evidence type="ECO:0000256" key="5">
    <source>
        <dbReference type="ARBA" id="ARBA00022692"/>
    </source>
</evidence>
<dbReference type="Pfam" id="PF00137">
    <property type="entry name" value="ATP-synt_C"/>
    <property type="match status" value="1"/>
</dbReference>
<feature type="transmembrane region" description="Helical" evidence="11">
    <location>
        <begin position="27"/>
        <end position="56"/>
    </location>
</feature>
<comment type="subcellular location">
    <subcellularLocation>
        <location evidence="11">Cell membrane</location>
        <topology evidence="11">Multi-pass membrane protein</topology>
    </subcellularLocation>
    <subcellularLocation>
        <location evidence="1">Membrane</location>
        <topology evidence="1">Multi-pass membrane protein</topology>
    </subcellularLocation>
</comment>
<sequence>MNIFLVIHELINQADQVNVTLTNHVGAYIGAGMAMTAAAGVGVGQGFASGLCATALARNPELLPKIQLFWIVGSAIAESSAIYGLIIAFILIFVAR</sequence>
<dbReference type="GO" id="GO:0008289">
    <property type="term" value="F:lipid binding"/>
    <property type="evidence" value="ECO:0007669"/>
    <property type="project" value="UniProtKB-KW"/>
</dbReference>
<evidence type="ECO:0000256" key="7">
    <source>
        <dbReference type="ARBA" id="ARBA00022989"/>
    </source>
</evidence>
<dbReference type="SUPFAM" id="SSF81333">
    <property type="entry name" value="F1F0 ATP synthase subunit C"/>
    <property type="match status" value="1"/>
</dbReference>
<dbReference type="InterPro" id="IPR035921">
    <property type="entry name" value="F/V-ATP_Csub_sf"/>
</dbReference>
<dbReference type="eggNOG" id="COG0636">
    <property type="taxonomic scope" value="Bacteria"/>
</dbReference>
<dbReference type="HOGENOM" id="CLU_148047_2_2_14"/>
<gene>
    <name evidence="11 13" type="primary">atpE</name>
    <name evidence="13" type="ORF">GCW_01720</name>
</gene>
<evidence type="ECO:0000256" key="4">
    <source>
        <dbReference type="ARBA" id="ARBA00022547"/>
    </source>
</evidence>
<dbReference type="GeneID" id="93510129"/>
<comment type="similarity">
    <text evidence="2 11">Belongs to the ATPase C chain family.</text>
</comment>
<dbReference type="AlphaFoldDB" id="A0A0F6CKH0"/>
<dbReference type="SMR" id="A0A0F6CKH0"/>
<keyword evidence="11" id="KW-0066">ATP synthesis</keyword>
<evidence type="ECO:0000259" key="12">
    <source>
        <dbReference type="Pfam" id="PF00137"/>
    </source>
</evidence>
<protein>
    <recommendedName>
        <fullName evidence="11">ATP synthase subunit c</fullName>
    </recommendedName>
    <alternativeName>
        <fullName evidence="11">ATP synthase F(0) sector subunit c</fullName>
    </alternativeName>
    <alternativeName>
        <fullName evidence="11">F-type ATPase subunit c</fullName>
        <shortName evidence="11">F-ATPase subunit c</shortName>
    </alternativeName>
    <alternativeName>
        <fullName evidence="11">Lipid-binding protein</fullName>
    </alternativeName>
</protein>
<dbReference type="GO" id="GO:0033177">
    <property type="term" value="C:proton-transporting two-sector ATPase complex, proton-transporting domain"/>
    <property type="evidence" value="ECO:0007669"/>
    <property type="project" value="InterPro"/>
</dbReference>
<dbReference type="EMBL" id="CP006916">
    <property type="protein sequence ID" value="AHB99592.1"/>
    <property type="molecule type" value="Genomic_DNA"/>
</dbReference>
<evidence type="ECO:0000256" key="11">
    <source>
        <dbReference type="HAMAP-Rule" id="MF_01396"/>
    </source>
</evidence>
<dbReference type="GO" id="GO:0046933">
    <property type="term" value="F:proton-transporting ATP synthase activity, rotational mechanism"/>
    <property type="evidence" value="ECO:0007669"/>
    <property type="project" value="UniProtKB-UniRule"/>
</dbReference>
<keyword evidence="6 11" id="KW-0375">Hydrogen ion transport</keyword>
<dbReference type="GO" id="GO:0045259">
    <property type="term" value="C:proton-transporting ATP synthase complex"/>
    <property type="evidence" value="ECO:0007669"/>
    <property type="project" value="UniProtKB-KW"/>
</dbReference>
<accession>A0A0F6CKH0</accession>
<keyword evidence="5 11" id="KW-0812">Transmembrane</keyword>
<dbReference type="InterPro" id="IPR020537">
    <property type="entry name" value="ATP_synth_F0_csu_DDCD_BS"/>
</dbReference>
<organism evidence="13 14">
    <name type="scientific">Mycoplasmoides gallisepticum S6</name>
    <dbReference type="NCBI Taxonomy" id="1006581"/>
    <lineage>
        <taxon>Bacteria</taxon>
        <taxon>Bacillati</taxon>
        <taxon>Mycoplasmatota</taxon>
        <taxon>Mycoplasmoidales</taxon>
        <taxon>Mycoplasmoidaceae</taxon>
        <taxon>Mycoplasmoides</taxon>
    </lineage>
</organism>
<proteinExistence type="inferred from homology"/>
<keyword evidence="8 11" id="KW-0406">Ion transport</keyword>
<dbReference type="RefSeq" id="WP_011113542.1">
    <property type="nucleotide sequence ID" value="NC_023030.2"/>
</dbReference>
<dbReference type="CDD" id="cd18184">
    <property type="entry name" value="ATP-synt_Fo_c_NaATPase"/>
    <property type="match status" value="1"/>
</dbReference>
<evidence type="ECO:0000256" key="1">
    <source>
        <dbReference type="ARBA" id="ARBA00004141"/>
    </source>
</evidence>
<feature type="site" description="Reversibly protonated during proton transport" evidence="11">
    <location>
        <position position="78"/>
    </location>
</feature>
<comment type="function">
    <text evidence="11">Key component of the F(0) channel; it plays a direct role in translocation across the membrane. A homomeric c-ring of between 10-14 subunits forms the central stalk rotor element with the F(1) delta and epsilon subunits.</text>
</comment>
<evidence type="ECO:0000313" key="13">
    <source>
        <dbReference type="EMBL" id="AHB99592.1"/>
    </source>
</evidence>
<keyword evidence="3 11" id="KW-0813">Transport</keyword>
<evidence type="ECO:0000256" key="10">
    <source>
        <dbReference type="ARBA" id="ARBA00023136"/>
    </source>
</evidence>
<dbReference type="Gene3D" id="1.20.120.610">
    <property type="entry name" value="lithium bound rotor ring of v- atpase"/>
    <property type="match status" value="1"/>
</dbReference>
<keyword evidence="4 11" id="KW-0138">CF(0)</keyword>
<dbReference type="InterPro" id="IPR000454">
    <property type="entry name" value="ATP_synth_F0_csu"/>
</dbReference>
<evidence type="ECO:0000256" key="3">
    <source>
        <dbReference type="ARBA" id="ARBA00022448"/>
    </source>
</evidence>
<keyword evidence="7 11" id="KW-1133">Transmembrane helix</keyword>
<dbReference type="PRINTS" id="PR00124">
    <property type="entry name" value="ATPASEC"/>
</dbReference>
<dbReference type="PROSITE" id="PS00605">
    <property type="entry name" value="ATPASE_C"/>
    <property type="match status" value="1"/>
</dbReference>
<dbReference type="GO" id="GO:0005886">
    <property type="term" value="C:plasma membrane"/>
    <property type="evidence" value="ECO:0007669"/>
    <property type="project" value="UniProtKB-SubCell"/>
</dbReference>
<keyword evidence="10 11" id="KW-0472">Membrane</keyword>
<evidence type="ECO:0000256" key="9">
    <source>
        <dbReference type="ARBA" id="ARBA00023121"/>
    </source>
</evidence>
<keyword evidence="11" id="KW-1003">Cell membrane</keyword>
<dbReference type="HAMAP" id="MF_01396">
    <property type="entry name" value="ATP_synth_c_bact"/>
    <property type="match status" value="1"/>
</dbReference>
<evidence type="ECO:0000256" key="2">
    <source>
        <dbReference type="ARBA" id="ARBA00006704"/>
    </source>
</evidence>
<feature type="transmembrane region" description="Helical" evidence="11">
    <location>
        <begin position="68"/>
        <end position="95"/>
    </location>
</feature>
<reference evidence="13 14" key="1">
    <citation type="journal article" date="2011" name="PLoS ONE">
        <title>Core proteome of the minimal cell: comparative proteomics of three mollicute species.</title>
        <authorList>
            <person name="Fisunov G.Y."/>
            <person name="Alexeev D.G."/>
            <person name="Bazaleev N.A."/>
            <person name="Ladygina V.G."/>
            <person name="Galyamina M.A."/>
            <person name="Kondratov I.G."/>
            <person name="Zhukova N.A."/>
            <person name="Serebryakova M.V."/>
            <person name="Demina I.A."/>
            <person name="Govorun V.M."/>
        </authorList>
    </citation>
    <scope>NUCLEOTIDE SEQUENCE [LARGE SCALE GENOMIC DNA]</scope>
    <source>
        <strain evidence="13 14">S6</strain>
    </source>
</reference>
<dbReference type="InterPro" id="IPR002379">
    <property type="entry name" value="ATPase_proteolipid_c-like_dom"/>
</dbReference>
<comment type="function">
    <text evidence="11">F(1)F(0) ATP synthase produces ATP from ADP in the presence of a proton or sodium gradient. F-type ATPases consist of two structural domains, F(1) containing the extramembraneous catalytic core and F(0) containing the membrane proton channel, linked together by a central stalk and a peripheral stalk. During catalysis, ATP synthesis in the catalytic domain of F(1) is coupled via a rotary mechanism of the central stalk subunits to proton translocation.</text>
</comment>
<dbReference type="KEGG" id="mgz:GCW_01720"/>